<reference evidence="1" key="1">
    <citation type="submission" date="2024-05" db="EMBL/GenBank/DDBJ databases">
        <title>30 novel species of actinomycetes from the DSMZ collection.</title>
        <authorList>
            <person name="Nouioui I."/>
        </authorList>
    </citation>
    <scope>NUCLEOTIDE SEQUENCE</scope>
    <source>
        <strain evidence="1">DSM 41527</strain>
    </source>
</reference>
<comment type="caution">
    <text evidence="1">The sequence shown here is derived from an EMBL/GenBank/DDBJ whole genome shotgun (WGS) entry which is preliminary data.</text>
</comment>
<sequence length="154" mass="17081">MSPQSNDNANEPLPRKSRADTLAWAKRYTSVMAHYAQVDIAQDPAPRTHFEDCIGKGDEVADDGRFTLTYATYARLPVQEHTAAVRKLRAELKKHGVDVSDYAEDRDRPAVTLYGKNESEGFLIIADTVKPANTLRLSVSTGCFLPPGAEQQKF</sequence>
<protein>
    <submittedName>
        <fullName evidence="1">Uncharacterized protein</fullName>
    </submittedName>
</protein>
<evidence type="ECO:0000313" key="2">
    <source>
        <dbReference type="Proteomes" id="UP001180551"/>
    </source>
</evidence>
<gene>
    <name evidence="1" type="ORF">RM550_31300</name>
</gene>
<dbReference type="EMBL" id="JAVRFE010000058">
    <property type="protein sequence ID" value="MDT0460155.1"/>
    <property type="molecule type" value="Genomic_DNA"/>
</dbReference>
<evidence type="ECO:0000313" key="1">
    <source>
        <dbReference type="EMBL" id="MDT0460155.1"/>
    </source>
</evidence>
<accession>A0ABU2TGW7</accession>
<name>A0ABU2TGW7_9ACTN</name>
<organism evidence="1 2">
    <name type="scientific">Streptomyces mooreae</name>
    <dbReference type="NCBI Taxonomy" id="3075523"/>
    <lineage>
        <taxon>Bacteria</taxon>
        <taxon>Bacillati</taxon>
        <taxon>Actinomycetota</taxon>
        <taxon>Actinomycetes</taxon>
        <taxon>Kitasatosporales</taxon>
        <taxon>Streptomycetaceae</taxon>
        <taxon>Streptomyces</taxon>
    </lineage>
</organism>
<proteinExistence type="predicted"/>
<dbReference type="RefSeq" id="WP_311627118.1">
    <property type="nucleotide sequence ID" value="NZ_JAVRFE010000058.1"/>
</dbReference>
<keyword evidence="2" id="KW-1185">Reference proteome</keyword>
<dbReference type="Proteomes" id="UP001180551">
    <property type="component" value="Unassembled WGS sequence"/>
</dbReference>